<reference evidence="2" key="2">
    <citation type="submission" date="2015-01" db="EMBL/GenBank/DDBJ databases">
        <title>Evolutionary Origins and Diversification of the Mycorrhizal Mutualists.</title>
        <authorList>
            <consortium name="DOE Joint Genome Institute"/>
            <consortium name="Mycorrhizal Genomics Consortium"/>
            <person name="Kohler A."/>
            <person name="Kuo A."/>
            <person name="Nagy L.G."/>
            <person name="Floudas D."/>
            <person name="Copeland A."/>
            <person name="Barry K.W."/>
            <person name="Cichocki N."/>
            <person name="Veneault-Fourrey C."/>
            <person name="LaButti K."/>
            <person name="Lindquist E.A."/>
            <person name="Lipzen A."/>
            <person name="Lundell T."/>
            <person name="Morin E."/>
            <person name="Murat C."/>
            <person name="Riley R."/>
            <person name="Ohm R."/>
            <person name="Sun H."/>
            <person name="Tunlid A."/>
            <person name="Henrissat B."/>
            <person name="Grigoriev I.V."/>
            <person name="Hibbett D.S."/>
            <person name="Martin F."/>
        </authorList>
    </citation>
    <scope>NUCLEOTIDE SEQUENCE [LARGE SCALE GENOMIC DNA]</scope>
    <source>
        <strain evidence="2">F 1598</strain>
    </source>
</reference>
<name>A0A0C3AG47_PILCF</name>
<evidence type="ECO:0000313" key="2">
    <source>
        <dbReference type="Proteomes" id="UP000054166"/>
    </source>
</evidence>
<dbReference type="HOGENOM" id="CLU_1321347_0_0_1"/>
<dbReference type="EMBL" id="KN833107">
    <property type="protein sequence ID" value="KIM72793.1"/>
    <property type="molecule type" value="Genomic_DNA"/>
</dbReference>
<dbReference type="InParanoid" id="A0A0C3AG47"/>
<accession>A0A0C3AG47</accession>
<dbReference type="AlphaFoldDB" id="A0A0C3AG47"/>
<sequence length="208" mass="23806">MDAGRWFMRMKYSGRSGGLYIKHITPRLPVDLLLDSEPLTRYFNIRNEINTAQETNRRQRLQPITNHLPQDSQHVTNANMPTVPSTTITRPSAPAAPTEHTVTANGNILDTSKPANIMVWLQDGQAPIQVLGYPRLTSRLHLDDNKLLLGEHHVECGSEMEYFNPDVNRWVGIRWDSPILVDKELVHPQWGSPRPTKFSVFDNYFILL</sequence>
<gene>
    <name evidence="1" type="ORF">PILCRDRAFT_15817</name>
</gene>
<organism evidence="1 2">
    <name type="scientific">Piloderma croceum (strain F 1598)</name>
    <dbReference type="NCBI Taxonomy" id="765440"/>
    <lineage>
        <taxon>Eukaryota</taxon>
        <taxon>Fungi</taxon>
        <taxon>Dikarya</taxon>
        <taxon>Basidiomycota</taxon>
        <taxon>Agaricomycotina</taxon>
        <taxon>Agaricomycetes</taxon>
        <taxon>Agaricomycetidae</taxon>
        <taxon>Atheliales</taxon>
        <taxon>Atheliaceae</taxon>
        <taxon>Piloderma</taxon>
    </lineage>
</organism>
<dbReference type="OrthoDB" id="10603684at2759"/>
<reference evidence="1 2" key="1">
    <citation type="submission" date="2014-04" db="EMBL/GenBank/DDBJ databases">
        <authorList>
            <consortium name="DOE Joint Genome Institute"/>
            <person name="Kuo A."/>
            <person name="Tarkka M."/>
            <person name="Buscot F."/>
            <person name="Kohler A."/>
            <person name="Nagy L.G."/>
            <person name="Floudas D."/>
            <person name="Copeland A."/>
            <person name="Barry K.W."/>
            <person name="Cichocki N."/>
            <person name="Veneault-Fourrey C."/>
            <person name="LaButti K."/>
            <person name="Lindquist E.A."/>
            <person name="Lipzen A."/>
            <person name="Lundell T."/>
            <person name="Morin E."/>
            <person name="Murat C."/>
            <person name="Sun H."/>
            <person name="Tunlid A."/>
            <person name="Henrissat B."/>
            <person name="Grigoriev I.V."/>
            <person name="Hibbett D.S."/>
            <person name="Martin F."/>
            <person name="Nordberg H.P."/>
            <person name="Cantor M.N."/>
            <person name="Hua S.X."/>
        </authorList>
    </citation>
    <scope>NUCLEOTIDE SEQUENCE [LARGE SCALE GENOMIC DNA]</scope>
    <source>
        <strain evidence="1 2">F 1598</strain>
    </source>
</reference>
<protein>
    <submittedName>
        <fullName evidence="1">Uncharacterized protein</fullName>
    </submittedName>
</protein>
<dbReference type="Proteomes" id="UP000054166">
    <property type="component" value="Unassembled WGS sequence"/>
</dbReference>
<evidence type="ECO:0000313" key="1">
    <source>
        <dbReference type="EMBL" id="KIM72793.1"/>
    </source>
</evidence>
<proteinExistence type="predicted"/>
<keyword evidence="2" id="KW-1185">Reference proteome</keyword>